<sequence length="312" mass="34247">MSSLVAVAGGTGNLGRTIVEAIVADGKFEVVILGRKHDEKKEKEIGARIIPVDYASIDALTKVLEDNRIQTVISALNTMGVAEPELNVIAAADRASATKRYIPSIWGAEYTEAFAEKFPLGHVKLAVARALQSTKLEHTTWHTGYFADYFLAPHVKTHMTILNVVVDIANNTAAIPGSGNVPVVLTYTMDIAKFVAASLALSKWEPKTYLVGDKVTWNELVALAESIKGVKFSVTYDTVDSLKAGNVTELPSHPAMYSFLPKEQLRGILATFGLMFNSGLFDLKPQHTIDQDFPDIKVRNMRELMTEAWNRK</sequence>
<dbReference type="GO" id="GO:0016491">
    <property type="term" value="F:oxidoreductase activity"/>
    <property type="evidence" value="ECO:0007669"/>
    <property type="project" value="UniProtKB-KW"/>
</dbReference>
<dbReference type="STRING" id="1573173.A0A166ZSQ2"/>
<accession>A0A166ZSQ2</accession>
<dbReference type="InterPro" id="IPR036291">
    <property type="entry name" value="NAD(P)-bd_dom_sf"/>
</dbReference>
<evidence type="ECO:0000313" key="5">
    <source>
        <dbReference type="EMBL" id="KZL79317.1"/>
    </source>
</evidence>
<reference evidence="5 6" key="1">
    <citation type="submission" date="2015-06" db="EMBL/GenBank/DDBJ databases">
        <title>Survival trade-offs in plant roots during colonization by closely related pathogenic and mutualistic fungi.</title>
        <authorList>
            <person name="Hacquard S."/>
            <person name="Kracher B."/>
            <person name="Hiruma K."/>
            <person name="Weinman A."/>
            <person name="Muench P."/>
            <person name="Garrido Oter R."/>
            <person name="Ver Loren van Themaat E."/>
            <person name="Dallerey J.-F."/>
            <person name="Damm U."/>
            <person name="Henrissat B."/>
            <person name="Lespinet O."/>
            <person name="Thon M."/>
            <person name="Kemen E."/>
            <person name="McHardy A.C."/>
            <person name="Schulze-Lefert P."/>
            <person name="O'Connell R.J."/>
        </authorList>
    </citation>
    <scope>NUCLEOTIDE SEQUENCE [LARGE SCALE GENOMIC DNA]</scope>
    <source>
        <strain evidence="5 6">MAFF 238704</strain>
    </source>
</reference>
<evidence type="ECO:0000256" key="1">
    <source>
        <dbReference type="ARBA" id="ARBA00005725"/>
    </source>
</evidence>
<dbReference type="OrthoDB" id="419598at2759"/>
<dbReference type="SUPFAM" id="SSF51735">
    <property type="entry name" value="NAD(P)-binding Rossmann-fold domains"/>
    <property type="match status" value="1"/>
</dbReference>
<proteinExistence type="inferred from homology"/>
<keyword evidence="2" id="KW-0521">NADP</keyword>
<name>A0A166ZSQ2_COLIC</name>
<evidence type="ECO:0000256" key="2">
    <source>
        <dbReference type="ARBA" id="ARBA00022857"/>
    </source>
</evidence>
<dbReference type="InterPro" id="IPR051609">
    <property type="entry name" value="NmrA/Isoflavone_reductase-like"/>
</dbReference>
<protein>
    <submittedName>
        <fullName evidence="5">Nmra-like family protein</fullName>
    </submittedName>
</protein>
<keyword evidence="6" id="KW-1185">Reference proteome</keyword>
<dbReference type="PANTHER" id="PTHR47706">
    <property type="entry name" value="NMRA-LIKE FAMILY PROTEIN"/>
    <property type="match status" value="1"/>
</dbReference>
<dbReference type="Gene3D" id="3.90.25.10">
    <property type="entry name" value="UDP-galactose 4-epimerase, domain 1"/>
    <property type="match status" value="1"/>
</dbReference>
<dbReference type="Proteomes" id="UP000076584">
    <property type="component" value="Unassembled WGS sequence"/>
</dbReference>
<dbReference type="AlphaFoldDB" id="A0A166ZSQ2"/>
<comment type="caution">
    <text evidence="5">The sequence shown here is derived from an EMBL/GenBank/DDBJ whole genome shotgun (WGS) entry which is preliminary data.</text>
</comment>
<gene>
    <name evidence="5" type="ORF">CI238_12426</name>
</gene>
<comment type="similarity">
    <text evidence="1">Belongs to the NmrA-type oxidoreductase family. Isoflavone reductase subfamily.</text>
</comment>
<dbReference type="PANTHER" id="PTHR47706:SF4">
    <property type="entry name" value="NMRA-LIKE DOMAIN-CONTAINING PROTEIN"/>
    <property type="match status" value="1"/>
</dbReference>
<organism evidence="5 6">
    <name type="scientific">Colletotrichum incanum</name>
    <name type="common">Soybean anthracnose fungus</name>
    <dbReference type="NCBI Taxonomy" id="1573173"/>
    <lineage>
        <taxon>Eukaryota</taxon>
        <taxon>Fungi</taxon>
        <taxon>Dikarya</taxon>
        <taxon>Ascomycota</taxon>
        <taxon>Pezizomycotina</taxon>
        <taxon>Sordariomycetes</taxon>
        <taxon>Hypocreomycetidae</taxon>
        <taxon>Glomerellales</taxon>
        <taxon>Glomerellaceae</taxon>
        <taxon>Colletotrichum</taxon>
        <taxon>Colletotrichum spaethianum species complex</taxon>
    </lineage>
</organism>
<dbReference type="EMBL" id="LFIW01002119">
    <property type="protein sequence ID" value="KZL79317.1"/>
    <property type="molecule type" value="Genomic_DNA"/>
</dbReference>
<evidence type="ECO:0000313" key="6">
    <source>
        <dbReference type="Proteomes" id="UP000076584"/>
    </source>
</evidence>
<dbReference type="InterPro" id="IPR008030">
    <property type="entry name" value="NmrA-like"/>
</dbReference>
<dbReference type="Gene3D" id="3.40.50.720">
    <property type="entry name" value="NAD(P)-binding Rossmann-like Domain"/>
    <property type="match status" value="1"/>
</dbReference>
<feature type="domain" description="NmrA-like" evidence="4">
    <location>
        <begin position="2"/>
        <end position="238"/>
    </location>
</feature>
<evidence type="ECO:0000259" key="4">
    <source>
        <dbReference type="Pfam" id="PF05368"/>
    </source>
</evidence>
<evidence type="ECO:0000256" key="3">
    <source>
        <dbReference type="ARBA" id="ARBA00023002"/>
    </source>
</evidence>
<dbReference type="Pfam" id="PF05368">
    <property type="entry name" value="NmrA"/>
    <property type="match status" value="1"/>
</dbReference>
<keyword evidence="3" id="KW-0560">Oxidoreductase</keyword>